<evidence type="ECO:0000256" key="1">
    <source>
        <dbReference type="SAM" id="Phobius"/>
    </source>
</evidence>
<name>A0A7G9L7C9_9FLAO</name>
<feature type="transmembrane region" description="Helical" evidence="1">
    <location>
        <begin position="40"/>
        <end position="58"/>
    </location>
</feature>
<keyword evidence="3" id="KW-1185">Reference proteome</keyword>
<reference evidence="2 3" key="1">
    <citation type="submission" date="2020-08" db="EMBL/GenBank/DDBJ databases">
        <title>Polaribacter sp. L12M9 isolated from gut of the Korean scallop.</title>
        <authorList>
            <person name="Jeong Y.S."/>
        </authorList>
    </citation>
    <scope>NUCLEOTIDE SEQUENCE [LARGE SCALE GENOMIC DNA]</scope>
    <source>
        <strain evidence="2 3">L12M9</strain>
    </source>
</reference>
<keyword evidence="1" id="KW-0472">Membrane</keyword>
<gene>
    <name evidence="2" type="ORF">H9W90_10000</name>
</gene>
<feature type="transmembrane region" description="Helical" evidence="1">
    <location>
        <begin position="12"/>
        <end position="28"/>
    </location>
</feature>
<protein>
    <submittedName>
        <fullName evidence="2">Uncharacterized protein</fullName>
    </submittedName>
</protein>
<proteinExistence type="predicted"/>
<sequence>MKKESKFQNNALLVIIIFVILYFVNYIFSKEQIIFGLNYYVIIWILPIIFGLIILFIIRKKFLQENLKNPGIGIWYLIQGIIFSHLTIGLISLFLFEQINSQFIENKKVEVVNCSINELVSFDNNRFSIDFNLRNESKRISISQKTYFNFKKKDLNKYMLKFEFKDGLLGTVTKINSKLIRKMNI</sequence>
<dbReference type="Proteomes" id="UP000515808">
    <property type="component" value="Chromosome"/>
</dbReference>
<dbReference type="KEGG" id="ppec:H9W90_10000"/>
<keyword evidence="1" id="KW-0812">Transmembrane</keyword>
<accession>A0A7G9L7C9</accession>
<organism evidence="2 3">
    <name type="scientific">Polaribacter pectinis</name>
    <dbReference type="NCBI Taxonomy" id="2738844"/>
    <lineage>
        <taxon>Bacteria</taxon>
        <taxon>Pseudomonadati</taxon>
        <taxon>Bacteroidota</taxon>
        <taxon>Flavobacteriia</taxon>
        <taxon>Flavobacteriales</taxon>
        <taxon>Flavobacteriaceae</taxon>
    </lineage>
</organism>
<evidence type="ECO:0000313" key="2">
    <source>
        <dbReference type="EMBL" id="QNM84528.1"/>
    </source>
</evidence>
<keyword evidence="1" id="KW-1133">Transmembrane helix</keyword>
<dbReference type="RefSeq" id="WP_187481460.1">
    <property type="nucleotide sequence ID" value="NZ_CP060695.1"/>
</dbReference>
<dbReference type="AlphaFoldDB" id="A0A7G9L7C9"/>
<dbReference type="EMBL" id="CP060695">
    <property type="protein sequence ID" value="QNM84528.1"/>
    <property type="molecule type" value="Genomic_DNA"/>
</dbReference>
<evidence type="ECO:0000313" key="3">
    <source>
        <dbReference type="Proteomes" id="UP000515808"/>
    </source>
</evidence>
<feature type="transmembrane region" description="Helical" evidence="1">
    <location>
        <begin position="74"/>
        <end position="96"/>
    </location>
</feature>